<sequence length="133" mass="14819">MVCELVPFTQQERQTNSSLTPEISEYAENDDAKSEIRRRLRDTSNPLERVASSLFVLGSQPSRTQGSQLREAVSLSKSSNLPSISAEATLGRNSKFYNLTAEDRERLGGIEYRALKMLLKTVLGTDIAIKAIR</sequence>
<evidence type="ECO:0000256" key="1">
    <source>
        <dbReference type="SAM" id="MobiDB-lite"/>
    </source>
</evidence>
<name>A0AAN4Y9S6_ASPOZ</name>
<protein>
    <submittedName>
        <fullName evidence="2">Unnamed protein product</fullName>
    </submittedName>
</protein>
<dbReference type="AlphaFoldDB" id="A0AAN4Y9S6"/>
<reference evidence="2" key="1">
    <citation type="submission" date="2023-04" db="EMBL/GenBank/DDBJ databases">
        <title>Aspergillus oryzae NBRC 4228.</title>
        <authorList>
            <person name="Ichikawa N."/>
            <person name="Sato H."/>
            <person name="Tonouchi N."/>
        </authorList>
    </citation>
    <scope>NUCLEOTIDE SEQUENCE</scope>
    <source>
        <strain evidence="2">NBRC 4228</strain>
    </source>
</reference>
<gene>
    <name evidence="2" type="ORF">Aory04_000016800</name>
</gene>
<comment type="caution">
    <text evidence="2">The sequence shown here is derived from an EMBL/GenBank/DDBJ whole genome shotgun (WGS) entry which is preliminary data.</text>
</comment>
<organism evidence="2 3">
    <name type="scientific">Aspergillus oryzae</name>
    <name type="common">Yellow koji mold</name>
    <dbReference type="NCBI Taxonomy" id="5062"/>
    <lineage>
        <taxon>Eukaryota</taxon>
        <taxon>Fungi</taxon>
        <taxon>Dikarya</taxon>
        <taxon>Ascomycota</taxon>
        <taxon>Pezizomycotina</taxon>
        <taxon>Eurotiomycetes</taxon>
        <taxon>Eurotiomycetidae</taxon>
        <taxon>Eurotiales</taxon>
        <taxon>Aspergillaceae</taxon>
        <taxon>Aspergillus</taxon>
        <taxon>Aspergillus subgen. Circumdati</taxon>
    </lineage>
</organism>
<feature type="compositionally biased region" description="Polar residues" evidence="1">
    <location>
        <begin position="8"/>
        <end position="21"/>
    </location>
</feature>
<feature type="region of interest" description="Disordered" evidence="1">
    <location>
        <begin position="6"/>
        <end position="34"/>
    </location>
</feature>
<dbReference type="Proteomes" id="UP001165205">
    <property type="component" value="Unassembled WGS sequence"/>
</dbReference>
<evidence type="ECO:0000313" key="3">
    <source>
        <dbReference type="Proteomes" id="UP001165205"/>
    </source>
</evidence>
<evidence type="ECO:0000313" key="2">
    <source>
        <dbReference type="EMBL" id="GMG22543.1"/>
    </source>
</evidence>
<proteinExistence type="predicted"/>
<accession>A0AAN4Y9S6</accession>
<dbReference type="EMBL" id="BSYA01000001">
    <property type="protein sequence ID" value="GMG22543.1"/>
    <property type="molecule type" value="Genomic_DNA"/>
</dbReference>